<dbReference type="FunFam" id="3.40.50.300:FF:001447">
    <property type="entry name" value="Ras-related protein Rab-1B"/>
    <property type="match status" value="1"/>
</dbReference>
<dbReference type="PANTHER" id="PTHR47980">
    <property type="entry name" value="LD44762P"/>
    <property type="match status" value="1"/>
</dbReference>
<dbReference type="InterPro" id="IPR027417">
    <property type="entry name" value="P-loop_NTPase"/>
</dbReference>
<keyword evidence="5" id="KW-0636">Prenylation</keyword>
<keyword evidence="4" id="KW-0449">Lipoprotein</keyword>
<reference evidence="6 7" key="1">
    <citation type="submission" date="2024-01" db="EMBL/GenBank/DDBJ databases">
        <title>The genome of the rayed Mediterranean limpet Patella caerulea (Linnaeus, 1758).</title>
        <authorList>
            <person name="Anh-Thu Weber A."/>
            <person name="Halstead-Nussloch G."/>
        </authorList>
    </citation>
    <scope>NUCLEOTIDE SEQUENCE [LARGE SCALE GENOMIC DNA]</scope>
    <source>
        <strain evidence="6">AATW-2023a</strain>
        <tissue evidence="6">Whole specimen</tissue>
    </source>
</reference>
<comment type="caution">
    <text evidence="6">The sequence shown here is derived from an EMBL/GenBank/DDBJ whole genome shotgun (WGS) entry which is preliminary data.</text>
</comment>
<evidence type="ECO:0000313" key="7">
    <source>
        <dbReference type="Proteomes" id="UP001347796"/>
    </source>
</evidence>
<comment type="similarity">
    <text evidence="1">Belongs to the small GTPase superfamily. Rab family.</text>
</comment>
<organism evidence="6 7">
    <name type="scientific">Patella caerulea</name>
    <name type="common">Rayed Mediterranean limpet</name>
    <dbReference type="NCBI Taxonomy" id="87958"/>
    <lineage>
        <taxon>Eukaryota</taxon>
        <taxon>Metazoa</taxon>
        <taxon>Spiralia</taxon>
        <taxon>Lophotrochozoa</taxon>
        <taxon>Mollusca</taxon>
        <taxon>Gastropoda</taxon>
        <taxon>Patellogastropoda</taxon>
        <taxon>Patelloidea</taxon>
        <taxon>Patellidae</taxon>
        <taxon>Patella</taxon>
    </lineage>
</organism>
<keyword evidence="3" id="KW-0342">GTP-binding</keyword>
<dbReference type="PRINTS" id="PR00449">
    <property type="entry name" value="RASTRNSFRMNG"/>
</dbReference>
<proteinExistence type="inferred from homology"/>
<dbReference type="PROSITE" id="PS51421">
    <property type="entry name" value="RAS"/>
    <property type="match status" value="1"/>
</dbReference>
<dbReference type="InterPro" id="IPR001806">
    <property type="entry name" value="Small_GTPase"/>
</dbReference>
<dbReference type="SMART" id="SM00175">
    <property type="entry name" value="RAB"/>
    <property type="match status" value="1"/>
</dbReference>
<name>A0AAN8Q880_PATCE</name>
<dbReference type="PROSITE" id="PS51419">
    <property type="entry name" value="RAB"/>
    <property type="match status" value="1"/>
</dbReference>
<dbReference type="SMART" id="SM00174">
    <property type="entry name" value="RHO"/>
    <property type="match status" value="1"/>
</dbReference>
<evidence type="ECO:0000256" key="5">
    <source>
        <dbReference type="ARBA" id="ARBA00023289"/>
    </source>
</evidence>
<evidence type="ECO:0000256" key="4">
    <source>
        <dbReference type="ARBA" id="ARBA00023288"/>
    </source>
</evidence>
<dbReference type="GO" id="GO:0005525">
    <property type="term" value="F:GTP binding"/>
    <property type="evidence" value="ECO:0007669"/>
    <property type="project" value="UniProtKB-KW"/>
</dbReference>
<keyword evidence="7" id="KW-1185">Reference proteome</keyword>
<dbReference type="SMART" id="SM00173">
    <property type="entry name" value="RAS"/>
    <property type="match status" value="1"/>
</dbReference>
<evidence type="ECO:0000256" key="2">
    <source>
        <dbReference type="ARBA" id="ARBA00022741"/>
    </source>
</evidence>
<evidence type="ECO:0000256" key="3">
    <source>
        <dbReference type="ARBA" id="ARBA00023134"/>
    </source>
</evidence>
<dbReference type="SUPFAM" id="SSF52540">
    <property type="entry name" value="P-loop containing nucleoside triphosphate hydrolases"/>
    <property type="match status" value="1"/>
</dbReference>
<evidence type="ECO:0000256" key="1">
    <source>
        <dbReference type="ARBA" id="ARBA00006270"/>
    </source>
</evidence>
<dbReference type="Gene3D" id="3.40.50.300">
    <property type="entry name" value="P-loop containing nucleotide triphosphate hydrolases"/>
    <property type="match status" value="1"/>
</dbReference>
<protein>
    <submittedName>
        <fullName evidence="6">Uncharacterized protein</fullName>
    </submittedName>
</protein>
<dbReference type="CDD" id="cd00154">
    <property type="entry name" value="Rab"/>
    <property type="match status" value="1"/>
</dbReference>
<dbReference type="GO" id="GO:0003924">
    <property type="term" value="F:GTPase activity"/>
    <property type="evidence" value="ECO:0007669"/>
    <property type="project" value="InterPro"/>
</dbReference>
<dbReference type="InterPro" id="IPR050305">
    <property type="entry name" value="Small_GTPase_Rab"/>
</dbReference>
<gene>
    <name evidence="6" type="ORF">SNE40_003111</name>
</gene>
<keyword evidence="2" id="KW-0547">Nucleotide-binding</keyword>
<dbReference type="Proteomes" id="UP001347796">
    <property type="component" value="Unassembled WGS sequence"/>
</dbReference>
<dbReference type="InterPro" id="IPR005225">
    <property type="entry name" value="Small_GTP-bd"/>
</dbReference>
<sequence>MNTVLSDTNGLQVFDYSVKLLIIGDLSVGKSALLNAYEAGRVCASGSFPPSQRECQQKTIELCGKRLLLKIWDTRGQEKYRSLTASYYRGAHGCLILFDVTNLTTFENVQTWYDDLMEYSSASNVQIILVGVINTDREREVPRERGEKYGIGHNLPYMEVDIKNDKDSVNTVMNKLLYMIIKSAERHSTMAILPVNVKGKQLAKTCCSCC</sequence>
<dbReference type="Pfam" id="PF00071">
    <property type="entry name" value="Ras"/>
    <property type="match status" value="1"/>
</dbReference>
<accession>A0AAN8Q880</accession>
<dbReference type="EMBL" id="JAZGQO010000002">
    <property type="protein sequence ID" value="KAK6191417.1"/>
    <property type="molecule type" value="Genomic_DNA"/>
</dbReference>
<dbReference type="AlphaFoldDB" id="A0AAN8Q880"/>
<dbReference type="NCBIfam" id="TIGR00231">
    <property type="entry name" value="small_GTP"/>
    <property type="match status" value="1"/>
</dbReference>
<evidence type="ECO:0000313" key="6">
    <source>
        <dbReference type="EMBL" id="KAK6191417.1"/>
    </source>
</evidence>